<protein>
    <submittedName>
        <fullName evidence="1">Uncharacterized protein</fullName>
    </submittedName>
</protein>
<reference evidence="1 2" key="1">
    <citation type="submission" date="2011-08" db="EMBL/GenBank/DDBJ databases">
        <title>The Genome Sequence of Clostridium hathewayi WAL-18680.</title>
        <authorList>
            <consortium name="The Broad Institute Genome Sequencing Platform"/>
            <person name="Earl A."/>
            <person name="Ward D."/>
            <person name="Feldgarden M."/>
            <person name="Gevers D."/>
            <person name="Finegold S.M."/>
            <person name="Summanen P.H."/>
            <person name="Molitoris D.R."/>
            <person name="Song M."/>
            <person name="Daigneault M."/>
            <person name="Allen-Vercoe E."/>
            <person name="Young S.K."/>
            <person name="Zeng Q."/>
            <person name="Gargeya S."/>
            <person name="Fitzgerald M."/>
            <person name="Haas B."/>
            <person name="Abouelleil A."/>
            <person name="Alvarado L."/>
            <person name="Arachchi H.M."/>
            <person name="Berlin A."/>
            <person name="Brown A."/>
            <person name="Chapman S.B."/>
            <person name="Chen Z."/>
            <person name="Dunbar C."/>
            <person name="Freedman E."/>
            <person name="Gearin G."/>
            <person name="Gellesch M."/>
            <person name="Goldberg J."/>
            <person name="Griggs A."/>
            <person name="Gujja S."/>
            <person name="Heiman D."/>
            <person name="Howarth C."/>
            <person name="Larson L."/>
            <person name="Lui A."/>
            <person name="MacDonald P.J.P."/>
            <person name="Montmayeur A."/>
            <person name="Murphy C."/>
            <person name="Neiman D."/>
            <person name="Pearson M."/>
            <person name="Priest M."/>
            <person name="Roberts A."/>
            <person name="Saif S."/>
            <person name="Shea T."/>
            <person name="Shenoy N."/>
            <person name="Sisk P."/>
            <person name="Stolte C."/>
            <person name="Sykes S."/>
            <person name="Wortman J."/>
            <person name="Nusbaum C."/>
            <person name="Birren B."/>
        </authorList>
    </citation>
    <scope>NUCLEOTIDE SEQUENCE [LARGE SCALE GENOMIC DNA]</scope>
    <source>
        <strain evidence="1 2">WAL-18680</strain>
    </source>
</reference>
<dbReference type="Proteomes" id="UP000005384">
    <property type="component" value="Unassembled WGS sequence"/>
</dbReference>
<dbReference type="RefSeq" id="WP_006778516.1">
    <property type="nucleotide sequence ID" value="NZ_CP040506.1"/>
</dbReference>
<organism evidence="1 2">
    <name type="scientific">Hungatella hathewayi WAL-18680</name>
    <dbReference type="NCBI Taxonomy" id="742737"/>
    <lineage>
        <taxon>Bacteria</taxon>
        <taxon>Bacillati</taxon>
        <taxon>Bacillota</taxon>
        <taxon>Clostridia</taxon>
        <taxon>Lachnospirales</taxon>
        <taxon>Lachnospiraceae</taxon>
        <taxon>Hungatella</taxon>
    </lineage>
</organism>
<keyword evidence="2" id="KW-1185">Reference proteome</keyword>
<sequence>MSLYLQHGQSDEEKYTFTYDANGNLTAECYKNCAEVRYQYDTENRLAAVYDTQRLLMAAAYDGDGNRTFQLNYNPDAVCGYGKNVSGEIFMPAHSKNEDGSLTAEGELFSYICSTT</sequence>
<dbReference type="HOGENOM" id="CLU_2093481_0_0_9"/>
<name>G5IAF2_9FIRM</name>
<dbReference type="PATRIC" id="fig|742737.3.peg.532"/>
<dbReference type="Gene3D" id="2.180.10.10">
    <property type="entry name" value="RHS repeat-associated core"/>
    <property type="match status" value="1"/>
</dbReference>
<accession>G5IAF2</accession>
<evidence type="ECO:0000313" key="1">
    <source>
        <dbReference type="EMBL" id="EHI61509.1"/>
    </source>
</evidence>
<comment type="caution">
    <text evidence="1">The sequence shown here is derived from an EMBL/GenBank/DDBJ whole genome shotgun (WGS) entry which is preliminary data.</text>
</comment>
<proteinExistence type="predicted"/>
<dbReference type="AlphaFoldDB" id="G5IAF2"/>
<dbReference type="EMBL" id="ADLN01000002">
    <property type="protein sequence ID" value="EHI61509.1"/>
    <property type="molecule type" value="Genomic_DNA"/>
</dbReference>
<evidence type="ECO:0000313" key="2">
    <source>
        <dbReference type="Proteomes" id="UP000005384"/>
    </source>
</evidence>
<gene>
    <name evidence="1" type="ORF">HMPREF9473_00532</name>
</gene>